<dbReference type="Proteomes" id="UP000663823">
    <property type="component" value="Unassembled WGS sequence"/>
</dbReference>
<proteinExistence type="predicted"/>
<name>A0A818TL69_9BILA</name>
<dbReference type="GO" id="GO:0016874">
    <property type="term" value="F:ligase activity"/>
    <property type="evidence" value="ECO:0007669"/>
    <property type="project" value="TreeGrafter"/>
</dbReference>
<sequence>MPFYRIGIGPLDANLSRNISLASFNEILGITSTNVPAYSNGNDSYTSQEHYYLYGVYMGMKWQCVEYARRWFFMRKGCVFQSVGGVADVWSQGSPYPPKNESLLIYSRSDPDMPLLDR</sequence>
<gene>
    <name evidence="1" type="ORF">OTI717_LOCUS11510</name>
</gene>
<dbReference type="AlphaFoldDB" id="A0A818TL69"/>
<evidence type="ECO:0000313" key="2">
    <source>
        <dbReference type="Proteomes" id="UP000663823"/>
    </source>
</evidence>
<comment type="caution">
    <text evidence="1">The sequence shown here is derived from an EMBL/GenBank/DDBJ whole genome shotgun (WGS) entry which is preliminary data.</text>
</comment>
<dbReference type="PANTHER" id="PTHR30094:SF0">
    <property type="entry name" value="BIFUNCTIONAL GLUTATHIONYLSPERMIDINE SYNTHETASE_AMIDASE-RELATED"/>
    <property type="match status" value="1"/>
</dbReference>
<reference evidence="1" key="1">
    <citation type="submission" date="2021-02" db="EMBL/GenBank/DDBJ databases">
        <authorList>
            <person name="Nowell W R."/>
        </authorList>
    </citation>
    <scope>NUCLEOTIDE SEQUENCE</scope>
</reference>
<dbReference type="PANTHER" id="PTHR30094">
    <property type="entry name" value="BIFUNCTIONAL GLUTATHIONYLSPERMIDINE SYNTHETASE/AMIDASE-RELATED"/>
    <property type="match status" value="1"/>
</dbReference>
<organism evidence="1 2">
    <name type="scientific">Rotaria sordida</name>
    <dbReference type="NCBI Taxonomy" id="392033"/>
    <lineage>
        <taxon>Eukaryota</taxon>
        <taxon>Metazoa</taxon>
        <taxon>Spiralia</taxon>
        <taxon>Gnathifera</taxon>
        <taxon>Rotifera</taxon>
        <taxon>Eurotatoria</taxon>
        <taxon>Bdelloidea</taxon>
        <taxon>Philodinida</taxon>
        <taxon>Philodinidae</taxon>
        <taxon>Rotaria</taxon>
    </lineage>
</organism>
<dbReference type="SUPFAM" id="SSF54001">
    <property type="entry name" value="Cysteine proteinases"/>
    <property type="match status" value="1"/>
</dbReference>
<protein>
    <submittedName>
        <fullName evidence="1">Uncharacterized protein</fullName>
    </submittedName>
</protein>
<dbReference type="InterPro" id="IPR051705">
    <property type="entry name" value="Gsp_Synthetase/Amidase"/>
</dbReference>
<dbReference type="Gene3D" id="3.90.1720.10">
    <property type="entry name" value="endopeptidase domain like (from Nostoc punctiforme)"/>
    <property type="match status" value="1"/>
</dbReference>
<evidence type="ECO:0000313" key="1">
    <source>
        <dbReference type="EMBL" id="CAF3685448.1"/>
    </source>
</evidence>
<accession>A0A818TL69</accession>
<dbReference type="EMBL" id="CAJOAX010001099">
    <property type="protein sequence ID" value="CAF3685448.1"/>
    <property type="molecule type" value="Genomic_DNA"/>
</dbReference>
<dbReference type="InterPro" id="IPR038765">
    <property type="entry name" value="Papain-like_cys_pep_sf"/>
</dbReference>